<evidence type="ECO:0000256" key="10">
    <source>
        <dbReference type="ARBA" id="ARBA00032057"/>
    </source>
</evidence>
<comment type="subcellular location">
    <subcellularLocation>
        <location evidence="1 14">Cytoplasm</location>
    </subcellularLocation>
</comment>
<dbReference type="AlphaFoldDB" id="A0A5B9VTJ7"/>
<dbReference type="GO" id="GO:0033942">
    <property type="term" value="F:4-alpha-D-(1-&gt;4)-alpha-D-glucanotrehalose trehalohydrolase activity"/>
    <property type="evidence" value="ECO:0007669"/>
    <property type="project" value="UniProtKB-EC"/>
</dbReference>
<dbReference type="InterPro" id="IPR022567">
    <property type="entry name" value="DUF3459"/>
</dbReference>
<feature type="region of interest" description="Disordered" evidence="16">
    <location>
        <begin position="95"/>
        <end position="114"/>
    </location>
</feature>
<feature type="compositionally biased region" description="Basic and acidic residues" evidence="16">
    <location>
        <begin position="1"/>
        <end position="12"/>
    </location>
</feature>
<dbReference type="InterPro" id="IPR013783">
    <property type="entry name" value="Ig-like_fold"/>
</dbReference>
<keyword evidence="8" id="KW-0119">Carbohydrate metabolism</keyword>
<dbReference type="KEGG" id="agv:OJF2_00670"/>
<dbReference type="Pfam" id="PF11941">
    <property type="entry name" value="DUF3459"/>
    <property type="match status" value="1"/>
</dbReference>
<dbReference type="InterPro" id="IPR044901">
    <property type="entry name" value="Trehalose_TreZ_E-set_sf"/>
</dbReference>
<evidence type="ECO:0000256" key="4">
    <source>
        <dbReference type="ARBA" id="ARBA00012268"/>
    </source>
</evidence>
<name>A0A5B9VTJ7_9BACT</name>
<keyword evidence="7 13" id="KW-0378">Hydrolase</keyword>
<evidence type="ECO:0000256" key="9">
    <source>
        <dbReference type="ARBA" id="ARBA00023295"/>
    </source>
</evidence>
<proteinExistence type="inferred from homology"/>
<dbReference type="PANTHER" id="PTHR43651:SF11">
    <property type="entry name" value="MALTO-OLIGOSYLTREHALOSE TREHALOHYDROLASE"/>
    <property type="match status" value="1"/>
</dbReference>
<dbReference type="RefSeq" id="WP_148590204.1">
    <property type="nucleotide sequence ID" value="NZ_CP042997.1"/>
</dbReference>
<dbReference type="InterPro" id="IPR012768">
    <property type="entry name" value="Trehalose_TreZ"/>
</dbReference>
<evidence type="ECO:0000256" key="12">
    <source>
        <dbReference type="ARBA" id="ARBA00034013"/>
    </source>
</evidence>
<dbReference type="SMART" id="SM00642">
    <property type="entry name" value="Aamy"/>
    <property type="match status" value="1"/>
</dbReference>
<dbReference type="OrthoDB" id="226102at2"/>
<dbReference type="Pfam" id="PF00128">
    <property type="entry name" value="Alpha-amylase"/>
    <property type="match status" value="1"/>
</dbReference>
<evidence type="ECO:0000256" key="16">
    <source>
        <dbReference type="SAM" id="MobiDB-lite"/>
    </source>
</evidence>
<protein>
    <recommendedName>
        <fullName evidence="5 13">Malto-oligosyltrehalose trehalohydrolase</fullName>
        <shortName evidence="13">MTHase</shortName>
        <ecNumber evidence="4 13">3.2.1.141</ecNumber>
    </recommendedName>
    <alternativeName>
        <fullName evidence="11 13">4-alpha-D-((1-&gt;4)-alpha-D-glucano)trehalose trehalohydrolase</fullName>
    </alternativeName>
    <alternativeName>
        <fullName evidence="10 13">Maltooligosyl trehalose trehalohydrolase</fullName>
    </alternativeName>
</protein>
<feature type="domain" description="Glycosyl hydrolase family 13 catalytic" evidence="17">
    <location>
        <begin position="113"/>
        <end position="482"/>
    </location>
</feature>
<sequence>MSEESITARRVEAGTPSRWPARGGEEIGAVPLGARGTGFRVWAPRRSRVEVVFEGAGRGGRASGLTAEGGGYFSGVVPWARAGDLYRYRLDGEGPYPDPASRSQPDGPFGPSQVVDPSAFAWSDASWEGIELPGQVLYEMHVGTFTEEGTWRAAEAHLPGLAELGVTAVEVMPVADFAGTFSWGYDGVNLFAPSRHYGPPDDFRRFVDRAHALGLGVLHDVVYNHLGPKGDFLDKFSDDYKSRRHVTEWGPGLNCDGPNCEPVRAFILANAAHWVREYHVDGLRIDAVWQTWDDSDEHIVAAVTRRAREAAGPRSVLIIGEDEPQESRLLRPRDRGGFGLDALWNDDFHHVHASALTRCGEGYYADYRGTPQEFVSLWKHGVLYQGQMNLRQGKPRGMPTRGVAPRSFVNYLENHDQVANTLRGRRLHERSDPSLHRALTALFLLSPGTPMLFQGQEFAASSPFLYFNDAGDGEELKRSRAKFLGQFPSLATDEARAAFPNPADPEVFRACRLKDADRAARPAVRDLHRDLLRLRREDPALRLQGSGGLDGAVLGPEAFVLRCFGEGGDDRIILVNLGRDFLYAPVAEPLLAPPEGRRWEMLWSSASVRYGGDGTPGPETADGWRLPRVSTLVLAARHSTGV</sequence>
<evidence type="ECO:0000256" key="3">
    <source>
        <dbReference type="ARBA" id="ARBA00008061"/>
    </source>
</evidence>
<dbReference type="SUPFAM" id="SSF51445">
    <property type="entry name" value="(Trans)glycosidases"/>
    <property type="match status" value="1"/>
</dbReference>
<feature type="site" description="Transition state stabilizer" evidence="15">
    <location>
        <position position="416"/>
    </location>
</feature>
<dbReference type="Proteomes" id="UP000324233">
    <property type="component" value="Chromosome"/>
</dbReference>
<dbReference type="InterPro" id="IPR006047">
    <property type="entry name" value="GH13_cat_dom"/>
</dbReference>
<feature type="active site" description="Nucleophile" evidence="14">
    <location>
        <position position="286"/>
    </location>
</feature>
<evidence type="ECO:0000256" key="6">
    <source>
        <dbReference type="ARBA" id="ARBA00022490"/>
    </source>
</evidence>
<dbReference type="InterPro" id="IPR004193">
    <property type="entry name" value="Glyco_hydro_13_N"/>
</dbReference>
<keyword evidence="9 13" id="KW-0326">Glycosidase</keyword>
<evidence type="ECO:0000256" key="5">
    <source>
        <dbReference type="ARBA" id="ARBA00015938"/>
    </source>
</evidence>
<dbReference type="Gene3D" id="3.20.20.80">
    <property type="entry name" value="Glycosidases"/>
    <property type="match status" value="1"/>
</dbReference>
<feature type="region of interest" description="Disordered" evidence="16">
    <location>
        <begin position="1"/>
        <end position="24"/>
    </location>
</feature>
<reference evidence="18 19" key="1">
    <citation type="submission" date="2019-08" db="EMBL/GenBank/DDBJ databases">
        <title>Deep-cultivation of Planctomycetes and their phenomic and genomic characterization uncovers novel biology.</title>
        <authorList>
            <person name="Wiegand S."/>
            <person name="Jogler M."/>
            <person name="Boedeker C."/>
            <person name="Pinto D."/>
            <person name="Vollmers J."/>
            <person name="Rivas-Marin E."/>
            <person name="Kohn T."/>
            <person name="Peeters S.H."/>
            <person name="Heuer A."/>
            <person name="Rast P."/>
            <person name="Oberbeckmann S."/>
            <person name="Bunk B."/>
            <person name="Jeske O."/>
            <person name="Meyerdierks A."/>
            <person name="Storesund J.E."/>
            <person name="Kallscheuer N."/>
            <person name="Luecker S."/>
            <person name="Lage O.M."/>
            <person name="Pohl T."/>
            <person name="Merkel B.J."/>
            <person name="Hornburger P."/>
            <person name="Mueller R.-W."/>
            <person name="Bruemmer F."/>
            <person name="Labrenz M."/>
            <person name="Spormann A.M."/>
            <person name="Op den Camp H."/>
            <person name="Overmann J."/>
            <person name="Amann R."/>
            <person name="Jetten M.S.M."/>
            <person name="Mascher T."/>
            <person name="Medema M.H."/>
            <person name="Devos D.P."/>
            <person name="Kaster A.-K."/>
            <person name="Ovreas L."/>
            <person name="Rohde M."/>
            <person name="Galperin M.Y."/>
            <person name="Jogler C."/>
        </authorList>
    </citation>
    <scope>NUCLEOTIDE SEQUENCE [LARGE SCALE GENOMIC DNA]</scope>
    <source>
        <strain evidence="18 19">OJF2</strain>
    </source>
</reference>
<evidence type="ECO:0000256" key="7">
    <source>
        <dbReference type="ARBA" id="ARBA00022801"/>
    </source>
</evidence>
<dbReference type="CDD" id="cd02853">
    <property type="entry name" value="E_set_MTHase_like_N"/>
    <property type="match status" value="1"/>
</dbReference>
<evidence type="ECO:0000256" key="8">
    <source>
        <dbReference type="ARBA" id="ARBA00023277"/>
    </source>
</evidence>
<accession>A0A5B9VTJ7</accession>
<evidence type="ECO:0000259" key="17">
    <source>
        <dbReference type="SMART" id="SM00642"/>
    </source>
</evidence>
<dbReference type="PIRSF" id="PIRSF006337">
    <property type="entry name" value="Trehalose_TreZ"/>
    <property type="match status" value="1"/>
</dbReference>
<comment type="catalytic activity">
    <reaction evidence="12 13">
        <text>hydrolysis of (1-&gt;4)-alpha-D-glucosidic linkage in 4-alpha-D-[(1-&gt;4)-alpha-D-glucanosyl]n trehalose to yield trehalose and (1-&gt;4)-alpha-D-glucan.</text>
        <dbReference type="EC" id="3.2.1.141"/>
    </reaction>
</comment>
<dbReference type="Pfam" id="PF02922">
    <property type="entry name" value="CBM_48"/>
    <property type="match status" value="1"/>
</dbReference>
<evidence type="ECO:0000256" key="14">
    <source>
        <dbReference type="PIRSR" id="PIRSR006337-1"/>
    </source>
</evidence>
<feature type="active site" description="Proton donor" evidence="14">
    <location>
        <position position="321"/>
    </location>
</feature>
<dbReference type="GO" id="GO:0005737">
    <property type="term" value="C:cytoplasm"/>
    <property type="evidence" value="ECO:0007669"/>
    <property type="project" value="UniProtKB-SubCell"/>
</dbReference>
<dbReference type="Gene3D" id="2.60.40.10">
    <property type="entry name" value="Immunoglobulins"/>
    <property type="match status" value="1"/>
</dbReference>
<dbReference type="CDD" id="cd11325">
    <property type="entry name" value="AmyAc_GTHase"/>
    <property type="match status" value="1"/>
</dbReference>
<keyword evidence="6" id="KW-0963">Cytoplasm</keyword>
<evidence type="ECO:0000256" key="13">
    <source>
        <dbReference type="PIRNR" id="PIRNR006337"/>
    </source>
</evidence>
<dbReference type="EC" id="3.2.1.141" evidence="4 13"/>
<evidence type="ECO:0000313" key="19">
    <source>
        <dbReference type="Proteomes" id="UP000324233"/>
    </source>
</evidence>
<evidence type="ECO:0000256" key="15">
    <source>
        <dbReference type="PIRSR" id="PIRSR006337-3"/>
    </source>
</evidence>
<dbReference type="SUPFAM" id="SSF81296">
    <property type="entry name" value="E set domains"/>
    <property type="match status" value="1"/>
</dbReference>
<gene>
    <name evidence="18" type="primary">treZ_1</name>
    <name evidence="18" type="ORF">OJF2_00670</name>
</gene>
<dbReference type="GO" id="GO:0005992">
    <property type="term" value="P:trehalose biosynthetic process"/>
    <property type="evidence" value="ECO:0007669"/>
    <property type="project" value="UniProtKB-UniPathway"/>
</dbReference>
<dbReference type="InterPro" id="IPR017853">
    <property type="entry name" value="GH"/>
</dbReference>
<evidence type="ECO:0000256" key="2">
    <source>
        <dbReference type="ARBA" id="ARBA00005199"/>
    </source>
</evidence>
<dbReference type="Gene3D" id="1.10.10.760">
    <property type="entry name" value="E-set domains of sugar-utilizing enzymes"/>
    <property type="match status" value="1"/>
</dbReference>
<dbReference type="UniPathway" id="UPA00299"/>
<dbReference type="PANTHER" id="PTHR43651">
    <property type="entry name" value="1,4-ALPHA-GLUCAN-BRANCHING ENZYME"/>
    <property type="match status" value="1"/>
</dbReference>
<evidence type="ECO:0000256" key="11">
    <source>
        <dbReference type="ARBA" id="ARBA00033284"/>
    </source>
</evidence>
<evidence type="ECO:0000313" key="18">
    <source>
        <dbReference type="EMBL" id="QEH31602.1"/>
    </source>
</evidence>
<dbReference type="EMBL" id="CP042997">
    <property type="protein sequence ID" value="QEH31602.1"/>
    <property type="molecule type" value="Genomic_DNA"/>
</dbReference>
<comment type="similarity">
    <text evidence="3 13">Belongs to the glycosyl hydrolase 13 family.</text>
</comment>
<dbReference type="InterPro" id="IPR014756">
    <property type="entry name" value="Ig_E-set"/>
</dbReference>
<organism evidence="18 19">
    <name type="scientific">Aquisphaera giovannonii</name>
    <dbReference type="NCBI Taxonomy" id="406548"/>
    <lineage>
        <taxon>Bacteria</taxon>
        <taxon>Pseudomonadati</taxon>
        <taxon>Planctomycetota</taxon>
        <taxon>Planctomycetia</taxon>
        <taxon>Isosphaerales</taxon>
        <taxon>Isosphaeraceae</taxon>
        <taxon>Aquisphaera</taxon>
    </lineage>
</organism>
<evidence type="ECO:0000256" key="1">
    <source>
        <dbReference type="ARBA" id="ARBA00004496"/>
    </source>
</evidence>
<keyword evidence="19" id="KW-1185">Reference proteome</keyword>
<comment type="pathway">
    <text evidence="2 13">Glycan biosynthesis; trehalose biosynthesis.</text>
</comment>